<reference evidence="4" key="1">
    <citation type="journal article" date="2022" name="Microorganisms">
        <title>Two New Species of Filamentous Sulfur Bacteria of the Genus Thiothrix, Thiothrix winogradskyi sp. nov. and 'Candidatus Thiothrix sulfatifontis' sp. nov.</title>
        <authorList>
            <person name="Ravin N.V."/>
            <person name="Rossetti S."/>
            <person name="Beletsky A.V."/>
            <person name="Kadnikov V.V."/>
            <person name="Rudenko T.S."/>
            <person name="Smolyakov D.D."/>
            <person name="Moskvitina M.I."/>
            <person name="Gureeva M.V."/>
            <person name="Mardanov A.V."/>
            <person name="Grabovich M.Y."/>
        </authorList>
    </citation>
    <scope>NUCLEOTIDE SEQUENCE</scope>
    <source>
        <strain evidence="4">CT3</strain>
    </source>
</reference>
<feature type="compositionally biased region" description="Low complexity" evidence="1">
    <location>
        <begin position="260"/>
        <end position="293"/>
    </location>
</feature>
<dbReference type="InterPro" id="IPR006860">
    <property type="entry name" value="FecR"/>
</dbReference>
<dbReference type="PANTHER" id="PTHR38731">
    <property type="entry name" value="LIPL45-RELATED LIPOPROTEIN-RELATED"/>
    <property type="match status" value="1"/>
</dbReference>
<evidence type="ECO:0000313" key="5">
    <source>
        <dbReference type="Proteomes" id="UP001054801"/>
    </source>
</evidence>
<feature type="compositionally biased region" description="Basic and acidic residues" evidence="1">
    <location>
        <begin position="222"/>
        <end position="234"/>
    </location>
</feature>
<evidence type="ECO:0000256" key="1">
    <source>
        <dbReference type="SAM" id="MobiDB-lite"/>
    </source>
</evidence>
<name>A0ABY3SY06_9GAMM</name>
<accession>A0ABY3SY06</accession>
<organism evidence="4 5">
    <name type="scientific">Thiothrix winogradskyi</name>
    <dbReference type="NCBI Taxonomy" id="96472"/>
    <lineage>
        <taxon>Bacteria</taxon>
        <taxon>Pseudomonadati</taxon>
        <taxon>Pseudomonadota</taxon>
        <taxon>Gammaproteobacteria</taxon>
        <taxon>Thiotrichales</taxon>
        <taxon>Thiotrichaceae</taxon>
        <taxon>Thiothrix</taxon>
    </lineage>
</organism>
<feature type="signal peptide" evidence="2">
    <location>
        <begin position="1"/>
        <end position="21"/>
    </location>
</feature>
<protein>
    <submittedName>
        <fullName evidence="4">FecR family protein</fullName>
    </submittedName>
</protein>
<sequence>MRIIQVLVLWSMVVFGSTAMASNGQLVGEVVFVTGSAQVHQGQKPSIDLQVGMPIFVGYTLATNAIGHLHIRTIDGAFLSLRSDSVVSIVQYNVDAQNPAANQIRLDVQRGAVRSVTGKAGEANRPGFRMNTPVAAIGIRGTDFTVFTDAMSSSVSVRQGGVVVAPFSSVCSRQTLGACGGSQAVMLSAYDQQVVAEVNVTQASLVPKESATRVPDAIKPAHPVEDKHVQESREMPTSQNTVSANPAVESEKQTQTSDKASNTTPATAANTTGTERLSSSATASVASLSPVSTEIGPKESVTSELASNIIVQERAGDSSKVISDTVSNQLGLVSATDSSAPRVPVPPIVEVPAKPQVFHYGRWSSYVENTAQDIVRDPTRNRQVFAANSVHLIGSAEKVAGSLPIPENRAGVVDFRLDAGEAVVRRGDRIIPATISNPTLQIDFDTNRFGTRLDVTSAGLDRGTEYLSAQGTLGETGLLRSESGTSNMSVSGAIDSSATQAGYIYEKNDVGISGATTWLAQ</sequence>
<dbReference type="Pfam" id="PF04773">
    <property type="entry name" value="FecR"/>
    <property type="match status" value="1"/>
</dbReference>
<evidence type="ECO:0000313" key="4">
    <source>
        <dbReference type="EMBL" id="UJS24343.1"/>
    </source>
</evidence>
<feature type="chain" id="PRO_5046525089" evidence="2">
    <location>
        <begin position="22"/>
        <end position="521"/>
    </location>
</feature>
<keyword evidence="2" id="KW-0732">Signal</keyword>
<evidence type="ECO:0000259" key="3">
    <source>
        <dbReference type="Pfam" id="PF04773"/>
    </source>
</evidence>
<feature type="compositionally biased region" description="Polar residues" evidence="1">
    <location>
        <begin position="235"/>
        <end position="244"/>
    </location>
</feature>
<feature type="domain" description="FecR protein" evidence="3">
    <location>
        <begin position="60"/>
        <end position="162"/>
    </location>
</feature>
<dbReference type="Proteomes" id="UP001054801">
    <property type="component" value="Chromosome"/>
</dbReference>
<gene>
    <name evidence="4" type="ORF">L2Y54_20805</name>
</gene>
<dbReference type="PANTHER" id="PTHR38731:SF3">
    <property type="entry name" value="BLL6125 PROTEIN"/>
    <property type="match status" value="1"/>
</dbReference>
<dbReference type="RefSeq" id="WP_236498774.1">
    <property type="nucleotide sequence ID" value="NZ_CP091244.1"/>
</dbReference>
<dbReference type="EMBL" id="CP091244">
    <property type="protein sequence ID" value="UJS24343.1"/>
    <property type="molecule type" value="Genomic_DNA"/>
</dbReference>
<proteinExistence type="predicted"/>
<evidence type="ECO:0000256" key="2">
    <source>
        <dbReference type="SAM" id="SignalP"/>
    </source>
</evidence>
<keyword evidence="5" id="KW-1185">Reference proteome</keyword>
<feature type="region of interest" description="Disordered" evidence="1">
    <location>
        <begin position="209"/>
        <end position="301"/>
    </location>
</feature>